<evidence type="ECO:0000256" key="13">
    <source>
        <dbReference type="ARBA" id="ARBA00048064"/>
    </source>
</evidence>
<comment type="catalytic activity">
    <reaction evidence="13">
        <text>an alpha-D-Glc-(1-&gt;3)-alpha-D-Glc-(1-&gt;3)-alpha-D-Man-(1-&gt;2)-alpha-D-Man-(1-&gt;2)-alpha-D-Man-(1-&gt;3)-[alpha-D-Man-(1-&gt;2)-alpha-D-Man-(1-&gt;3)-[alpha-D-Man-(1-&gt;2)-alpha-D-Man-(1-&gt;6)]-alpha-D-Man-(1-&gt;6)]-beta-D-Man-(1-&gt;4)-beta-D-GlcNAc-(1-&gt;4)-alpha-D-GlcNAc-diphospho-di-trans,poly-cis-dolichol + a di-trans,poly-cis-dolichyl beta-D-glucosyl phosphate = a alpha-D-Glc-(1-&gt;2)-alpha-D-Glc-(1-&gt;3)-alpha-D-Glc-(1-&gt;3)-alpha-D-Man-(1-&gt;2)-alpha-D-Man-(1-&gt;2)-alpha-D-Man-(1-&gt;3)-[alpha-D-Man-(1-&gt;2)-alpha-D-Man-(1-&gt;3)-[alpha-D-Man-(1-&gt;2)-alpha-D-Man-(1-&gt;6)]-alpha-D-Man-(1-&gt;6)]-beta-D-Man-(1-&gt;4)-beta-D-GlcNAc-(1-&gt;4)-alpha-D-GlcNAc-diphospho-di-trans,poly-cis-dolichol + a di-trans,poly-cis-dolichyl phosphate + H(+)</text>
        <dbReference type="Rhea" id="RHEA:29543"/>
        <dbReference type="Rhea" id="RHEA-COMP:19498"/>
        <dbReference type="Rhea" id="RHEA-COMP:19502"/>
        <dbReference type="Rhea" id="RHEA-COMP:19512"/>
        <dbReference type="Rhea" id="RHEA-COMP:19522"/>
        <dbReference type="ChEBI" id="CHEBI:15378"/>
        <dbReference type="ChEBI" id="CHEBI:57525"/>
        <dbReference type="ChEBI" id="CHEBI:57683"/>
        <dbReference type="ChEBI" id="CHEBI:132522"/>
        <dbReference type="ChEBI" id="CHEBI:132523"/>
        <dbReference type="EC" id="2.4.1.256"/>
    </reaction>
    <physiologicalReaction direction="left-to-right" evidence="13">
        <dbReference type="Rhea" id="RHEA:29544"/>
    </physiologicalReaction>
</comment>
<comment type="similarity">
    <text evidence="3 14">Belongs to the ALG10 glucosyltransferase family.</text>
</comment>
<dbReference type="EMBL" id="CAACVG010011165">
    <property type="protein sequence ID" value="VEN57455.1"/>
    <property type="molecule type" value="Genomic_DNA"/>
</dbReference>
<feature type="transmembrane region" description="Helical" evidence="14">
    <location>
        <begin position="351"/>
        <end position="368"/>
    </location>
</feature>
<dbReference type="PIRSF" id="PIRSF028810">
    <property type="entry name" value="Alpha1_2_glucosyltferase_Alg10"/>
    <property type="match status" value="1"/>
</dbReference>
<protein>
    <recommendedName>
        <fullName evidence="5 14">Dol-P-Glc:Glc(2)Man(9)GlcNAc(2)-PP-Dol alpha-1,2-glucosyltransferase</fullName>
        <ecNumber evidence="4 14">2.4.1.256</ecNumber>
    </recommendedName>
</protein>
<dbReference type="PANTHER" id="PTHR12989">
    <property type="entry name" value="ALPHA-1,2-GLUCOSYLTRANSFERASE ALG10"/>
    <property type="match status" value="1"/>
</dbReference>
<evidence type="ECO:0000313" key="16">
    <source>
        <dbReference type="Proteomes" id="UP000410492"/>
    </source>
</evidence>
<feature type="transmembrane region" description="Helical" evidence="14">
    <location>
        <begin position="417"/>
        <end position="443"/>
    </location>
</feature>
<keyword evidence="8 14" id="KW-0812">Transmembrane</keyword>
<comment type="pathway">
    <text evidence="2">Protein modification; protein glycosylation.</text>
</comment>
<keyword evidence="11 14" id="KW-0472">Membrane</keyword>
<evidence type="ECO:0000256" key="14">
    <source>
        <dbReference type="PIRNR" id="PIRNR028810"/>
    </source>
</evidence>
<feature type="transmembrane region" description="Helical" evidence="14">
    <location>
        <begin position="275"/>
        <end position="291"/>
    </location>
</feature>
<dbReference type="GO" id="GO:0005789">
    <property type="term" value="C:endoplasmic reticulum membrane"/>
    <property type="evidence" value="ECO:0007669"/>
    <property type="project" value="UniProtKB-SubCell"/>
</dbReference>
<dbReference type="AlphaFoldDB" id="A0A653DB83"/>
<dbReference type="PANTHER" id="PTHR12989:SF10">
    <property type="entry name" value="DOL-P-GLC:GLC(2)MAN(9)GLCNAC(2)-PP-DOL ALPHA-1,2-GLUCOSYLTRANSFERASE-RELATED"/>
    <property type="match status" value="1"/>
</dbReference>
<feature type="transmembrane region" description="Helical" evidence="14">
    <location>
        <begin position="70"/>
        <end position="88"/>
    </location>
</feature>
<evidence type="ECO:0000256" key="3">
    <source>
        <dbReference type="ARBA" id="ARBA00010600"/>
    </source>
</evidence>
<dbReference type="GO" id="GO:0106073">
    <property type="term" value="F:dolichyl pyrophosphate Glc2Man9GlcNAc2 alpha-1,2-glucosyltransferase activity"/>
    <property type="evidence" value="ECO:0007669"/>
    <property type="project" value="UniProtKB-UniRule"/>
</dbReference>
<feature type="transmembrane region" description="Helical" evidence="14">
    <location>
        <begin position="94"/>
        <end position="111"/>
    </location>
</feature>
<dbReference type="InterPro" id="IPR016900">
    <property type="entry name" value="Alg10"/>
</dbReference>
<accession>A0A653DB83</accession>
<organism evidence="15 16">
    <name type="scientific">Callosobruchus maculatus</name>
    <name type="common">Southern cowpea weevil</name>
    <name type="synonym">Pulse bruchid</name>
    <dbReference type="NCBI Taxonomy" id="64391"/>
    <lineage>
        <taxon>Eukaryota</taxon>
        <taxon>Metazoa</taxon>
        <taxon>Ecdysozoa</taxon>
        <taxon>Arthropoda</taxon>
        <taxon>Hexapoda</taxon>
        <taxon>Insecta</taxon>
        <taxon>Pterygota</taxon>
        <taxon>Neoptera</taxon>
        <taxon>Endopterygota</taxon>
        <taxon>Coleoptera</taxon>
        <taxon>Polyphaga</taxon>
        <taxon>Cucujiformia</taxon>
        <taxon>Chrysomeloidea</taxon>
        <taxon>Chrysomelidae</taxon>
        <taxon>Bruchinae</taxon>
        <taxon>Bruchini</taxon>
        <taxon>Callosobruchus</taxon>
    </lineage>
</organism>
<dbReference type="EC" id="2.4.1.256" evidence="4 14"/>
<evidence type="ECO:0000256" key="9">
    <source>
        <dbReference type="ARBA" id="ARBA00022824"/>
    </source>
</evidence>
<comment type="function">
    <text evidence="12">Dol-P-Glc:Glc(2)Man(9)GlcNAc(2)-PP-Dol alpha-1,2-glucosyltransferase that operates in the biosynthetic pathway of dolichol-linked oligosaccharides, the glycan precursors employed in protein asparagine (N)-glycosylation. The assembly of dolichol-linked oligosaccharides begins on the cytosolic side of the endoplasmic reticulum membrane and finishes in its lumen. The sequential addition of sugars to dolichol pyrophosphate produces dolichol-linked oligosaccharides containing fourteen sugars, including two GlcNAcs, nine mannoses and three glucoses. Once assembled, the oligosaccharide is transferred from the lipid to nascent proteins by oligosaccharyltransferases. In the lumen of the endoplasmic reticulum, adds the third and last glucose residue from dolichyl phosphate glucose (Dol-P-Glc) onto the lipid-linked oligosaccharide intermediate Glc(2)Man(9)GlcNAc(2)-PP-Dol to produce Glc(3)Man(9)GlcNAc(2)-PP-Dol.</text>
</comment>
<name>A0A653DB83_CALMS</name>
<evidence type="ECO:0000256" key="12">
    <source>
        <dbReference type="ARBA" id="ARBA00044727"/>
    </source>
</evidence>
<feature type="transmembrane region" description="Helical" evidence="14">
    <location>
        <begin position="132"/>
        <end position="156"/>
    </location>
</feature>
<keyword evidence="6 14" id="KW-0328">Glycosyltransferase</keyword>
<dbReference type="Pfam" id="PF04922">
    <property type="entry name" value="DIE2_ALG10"/>
    <property type="match status" value="1"/>
</dbReference>
<evidence type="ECO:0000313" key="15">
    <source>
        <dbReference type="EMBL" id="VEN57455.1"/>
    </source>
</evidence>
<dbReference type="Proteomes" id="UP000410492">
    <property type="component" value="Unassembled WGS sequence"/>
</dbReference>
<evidence type="ECO:0000256" key="1">
    <source>
        <dbReference type="ARBA" id="ARBA00004477"/>
    </source>
</evidence>
<proteinExistence type="inferred from homology"/>
<evidence type="ECO:0000256" key="8">
    <source>
        <dbReference type="ARBA" id="ARBA00022692"/>
    </source>
</evidence>
<reference evidence="15 16" key="1">
    <citation type="submission" date="2019-01" db="EMBL/GenBank/DDBJ databases">
        <authorList>
            <person name="Sayadi A."/>
        </authorList>
    </citation>
    <scope>NUCLEOTIDE SEQUENCE [LARGE SCALE GENOMIC DNA]</scope>
</reference>
<evidence type="ECO:0000256" key="7">
    <source>
        <dbReference type="ARBA" id="ARBA00022679"/>
    </source>
</evidence>
<evidence type="ECO:0000256" key="5">
    <source>
        <dbReference type="ARBA" id="ARBA00018512"/>
    </source>
</evidence>
<feature type="transmembrane region" description="Helical" evidence="14">
    <location>
        <begin position="235"/>
        <end position="255"/>
    </location>
</feature>
<keyword evidence="10 14" id="KW-1133">Transmembrane helix</keyword>
<evidence type="ECO:0000256" key="11">
    <source>
        <dbReference type="ARBA" id="ARBA00023136"/>
    </source>
</evidence>
<dbReference type="OrthoDB" id="4769at2759"/>
<feature type="transmembrane region" description="Helical" evidence="14">
    <location>
        <begin position="162"/>
        <end position="186"/>
    </location>
</feature>
<feature type="transmembrane region" description="Helical" evidence="14">
    <location>
        <begin position="377"/>
        <end position="397"/>
    </location>
</feature>
<evidence type="ECO:0000256" key="4">
    <source>
        <dbReference type="ARBA" id="ARBA00011967"/>
    </source>
</evidence>
<keyword evidence="16" id="KW-1185">Reference proteome</keyword>
<feature type="transmembrane region" description="Helical" evidence="14">
    <location>
        <begin position="12"/>
        <end position="29"/>
    </location>
</feature>
<evidence type="ECO:0000256" key="2">
    <source>
        <dbReference type="ARBA" id="ARBA00004922"/>
    </source>
</evidence>
<evidence type="ECO:0000256" key="6">
    <source>
        <dbReference type="ARBA" id="ARBA00022676"/>
    </source>
</evidence>
<keyword evidence="9" id="KW-0256">Endoplasmic reticulum</keyword>
<dbReference type="GO" id="GO:0006488">
    <property type="term" value="P:dolichol-linked oligosaccharide biosynthetic process"/>
    <property type="evidence" value="ECO:0007669"/>
    <property type="project" value="UniProtKB-UniRule"/>
</dbReference>
<comment type="subcellular location">
    <subcellularLocation>
        <location evidence="1">Endoplasmic reticulum membrane</location>
        <topology evidence="1">Multi-pass membrane protein</topology>
    </subcellularLocation>
</comment>
<evidence type="ECO:0000256" key="10">
    <source>
        <dbReference type="ARBA" id="ARBA00022989"/>
    </source>
</evidence>
<keyword evidence="7" id="KW-0808">Transferase</keyword>
<sequence length="460" mass="53577">MIQLMQVNNPTVWLVNGLALYTLISKLVFDNIYLTSKMVVDEEFHLPLGEAYCNFNFSVWDPKVTTLPGLYLTSALLLGPLGLCQLYYLRFTSLLASIVNIPLLHILFSKYHPEGKWTNLCSSFTLALLPPLYFCSHVYYTDIVSLTMVLLVIVMYEKHCHLGASIFGCLAVLCRQTNIIWVLFVAGQYSMKALYITCEPKQSKSERFDMDGLLVVMKQLLKSPVKQTIQTYLRFWKGITSYLAVGVSFLIFLYINGGIVVGDKTAHEATIHLPQFFYFSLFCFVFLWPYFGSQSLDFLSFMKTHKMLTTIFLLLGLLIVHSNTLVHPYMLADNRHYVFYIWNRFYGKYAFFKYLMVPVYMFSLYIITKTIYNSGDVIYLLMYVICVFVVLVTQRLIEFRYYFIPYILLRLKIGSRVPLPTFCLILEFLTAVFINVLTLKLFFTKTIIWSNYVDPQRLIW</sequence>
<feature type="transmembrane region" description="Helical" evidence="14">
    <location>
        <begin position="311"/>
        <end position="331"/>
    </location>
</feature>
<gene>
    <name evidence="15" type="ORF">CALMAC_LOCUS16078</name>
</gene>